<accession>A0A3N9UHD7</accession>
<evidence type="ECO:0000256" key="3">
    <source>
        <dbReference type="ARBA" id="ARBA00022692"/>
    </source>
</evidence>
<feature type="transmembrane region" description="Helical" evidence="7">
    <location>
        <begin position="28"/>
        <end position="46"/>
    </location>
</feature>
<dbReference type="OrthoDB" id="2168659at2"/>
<evidence type="ECO:0000256" key="1">
    <source>
        <dbReference type="ARBA" id="ARBA00004651"/>
    </source>
</evidence>
<evidence type="ECO:0000256" key="6">
    <source>
        <dbReference type="RuleBase" id="RU003942"/>
    </source>
</evidence>
<proteinExistence type="inferred from homology"/>
<keyword evidence="5 7" id="KW-0472">Membrane</keyword>
<dbReference type="Gene3D" id="1.10.3730.20">
    <property type="match status" value="1"/>
</dbReference>
<dbReference type="GO" id="GO:0005886">
    <property type="term" value="C:plasma membrane"/>
    <property type="evidence" value="ECO:0007669"/>
    <property type="project" value="UniProtKB-SubCell"/>
</dbReference>
<dbReference type="PANTHER" id="PTHR30561:SF7">
    <property type="entry name" value="GUANIDINIUM EFFLUX SYSTEM SUBUNIT GDNC-RELATED"/>
    <property type="match status" value="1"/>
</dbReference>
<feature type="transmembrane region" description="Helical" evidence="7">
    <location>
        <begin position="83"/>
        <end position="102"/>
    </location>
</feature>
<dbReference type="Proteomes" id="UP000274033">
    <property type="component" value="Unassembled WGS sequence"/>
</dbReference>
<dbReference type="AlphaFoldDB" id="A0A3N9UHD7"/>
<dbReference type="Pfam" id="PF00893">
    <property type="entry name" value="Multi_Drug_Res"/>
    <property type="match status" value="1"/>
</dbReference>
<comment type="caution">
    <text evidence="8">The sequence shown here is derived from an EMBL/GenBank/DDBJ whole genome shotgun (WGS) entry which is preliminary data.</text>
</comment>
<dbReference type="RefSeq" id="WP_124763389.1">
    <property type="nucleotide sequence ID" value="NZ_JAFBDY010000009.1"/>
</dbReference>
<dbReference type="EMBL" id="RRCT01000003">
    <property type="protein sequence ID" value="RQW75553.1"/>
    <property type="molecule type" value="Genomic_DNA"/>
</dbReference>
<dbReference type="InterPro" id="IPR037185">
    <property type="entry name" value="EmrE-like"/>
</dbReference>
<evidence type="ECO:0000256" key="4">
    <source>
        <dbReference type="ARBA" id="ARBA00022989"/>
    </source>
</evidence>
<comment type="similarity">
    <text evidence="6">Belongs to the drug/metabolite transporter (DMT) superfamily. Small multidrug resistance (SMR) (TC 2.A.7.1) family.</text>
</comment>
<keyword evidence="4 7" id="KW-1133">Transmembrane helix</keyword>
<evidence type="ECO:0000256" key="2">
    <source>
        <dbReference type="ARBA" id="ARBA00022475"/>
    </source>
</evidence>
<dbReference type="PANTHER" id="PTHR30561">
    <property type="entry name" value="SMR FAMILY PROTON-DEPENDENT DRUG EFFLUX TRANSPORTER SUGE"/>
    <property type="match status" value="1"/>
</dbReference>
<sequence>MNTYWIQVVIGAVFEVFWAIGLKHAYDFWTWTGTFIAIILSFYFMLKASSKLPVGSVYAVFVGLGTAGTVIVDFLFFGEPFSLVKVLLLLLLLVGVVGLKLLSGESEAEKVEEGETN</sequence>
<comment type="subcellular location">
    <subcellularLocation>
        <location evidence="1 6">Cell membrane</location>
        <topology evidence="1 6">Multi-pass membrane protein</topology>
    </subcellularLocation>
</comment>
<reference evidence="8 9" key="1">
    <citation type="journal article" date="2013" name="J. Microbiol.">
        <title>Lysinibacillus chungkukjangi sp. nov., isolated from Chungkukjang, Korean fermented soybean food.</title>
        <authorList>
            <person name="Kim S.J."/>
            <person name="Jang Y.H."/>
            <person name="Hamada M."/>
            <person name="Ahn J.H."/>
            <person name="Weon H.Y."/>
            <person name="Suzuki K."/>
            <person name="Whang K.S."/>
            <person name="Kwon S.W."/>
        </authorList>
    </citation>
    <scope>NUCLEOTIDE SEQUENCE [LARGE SCALE GENOMIC DNA]</scope>
    <source>
        <strain evidence="8 9">MCCC 1A12701</strain>
    </source>
</reference>
<dbReference type="InterPro" id="IPR000390">
    <property type="entry name" value="Small_drug/metabolite_transptr"/>
</dbReference>
<evidence type="ECO:0000313" key="8">
    <source>
        <dbReference type="EMBL" id="RQW75553.1"/>
    </source>
</evidence>
<evidence type="ECO:0000313" key="9">
    <source>
        <dbReference type="Proteomes" id="UP000274033"/>
    </source>
</evidence>
<evidence type="ECO:0000256" key="7">
    <source>
        <dbReference type="SAM" id="Phobius"/>
    </source>
</evidence>
<gene>
    <name evidence="8" type="ORF">EBB45_05270</name>
</gene>
<dbReference type="InterPro" id="IPR045324">
    <property type="entry name" value="Small_multidrug_res"/>
</dbReference>
<name>A0A3N9UHD7_9BACI</name>
<evidence type="ECO:0000256" key="5">
    <source>
        <dbReference type="ARBA" id="ARBA00023136"/>
    </source>
</evidence>
<feature type="transmembrane region" description="Helical" evidence="7">
    <location>
        <begin position="58"/>
        <end position="77"/>
    </location>
</feature>
<dbReference type="SUPFAM" id="SSF103481">
    <property type="entry name" value="Multidrug resistance efflux transporter EmrE"/>
    <property type="match status" value="1"/>
</dbReference>
<organism evidence="8 9">
    <name type="scientific">Lysinibacillus composti</name>
    <dbReference type="NCBI Taxonomy" id="720633"/>
    <lineage>
        <taxon>Bacteria</taxon>
        <taxon>Bacillati</taxon>
        <taxon>Bacillota</taxon>
        <taxon>Bacilli</taxon>
        <taxon>Bacillales</taxon>
        <taxon>Bacillaceae</taxon>
        <taxon>Lysinibacillus</taxon>
    </lineage>
</organism>
<feature type="transmembrane region" description="Helical" evidence="7">
    <location>
        <begin position="5"/>
        <end position="22"/>
    </location>
</feature>
<dbReference type="GO" id="GO:0022857">
    <property type="term" value="F:transmembrane transporter activity"/>
    <property type="evidence" value="ECO:0007669"/>
    <property type="project" value="InterPro"/>
</dbReference>
<keyword evidence="3 6" id="KW-0812">Transmembrane</keyword>
<protein>
    <submittedName>
        <fullName evidence="8">Multidrug efflux SMR transporter</fullName>
    </submittedName>
</protein>
<keyword evidence="9" id="KW-1185">Reference proteome</keyword>
<keyword evidence="2" id="KW-1003">Cell membrane</keyword>